<dbReference type="GO" id="GO:0000981">
    <property type="term" value="F:DNA-binding transcription factor activity, RNA polymerase II-specific"/>
    <property type="evidence" value="ECO:0007669"/>
    <property type="project" value="TreeGrafter"/>
</dbReference>
<keyword evidence="3 6" id="KW-0238">DNA-binding</keyword>
<evidence type="ECO:0000313" key="8">
    <source>
        <dbReference type="EMBL" id="KAF1817369.1"/>
    </source>
</evidence>
<evidence type="ECO:0000256" key="6">
    <source>
        <dbReference type="PROSITE-ProRule" id="PRU00267"/>
    </source>
</evidence>
<keyword evidence="2" id="KW-0805">Transcription regulation</keyword>
<dbReference type="PANTHER" id="PTHR45803">
    <property type="entry name" value="SOX100B"/>
    <property type="match status" value="1"/>
</dbReference>
<dbReference type="CDD" id="cd01389">
    <property type="entry name" value="HMG-box_ROX1-like"/>
    <property type="match status" value="1"/>
</dbReference>
<name>A0A6G1GHL9_9PEZI</name>
<reference evidence="10" key="3">
    <citation type="submission" date="2025-04" db="UniProtKB">
        <authorList>
            <consortium name="RefSeq"/>
        </authorList>
    </citation>
    <scope>IDENTIFICATION</scope>
    <source>
        <strain evidence="10">CBS 781.70</strain>
    </source>
</reference>
<feature type="DNA-binding region" description="HMG box" evidence="6">
    <location>
        <begin position="31"/>
        <end position="99"/>
    </location>
</feature>
<dbReference type="RefSeq" id="XP_033539000.1">
    <property type="nucleotide sequence ID" value="XM_033675897.1"/>
</dbReference>
<gene>
    <name evidence="8 10" type="ORF">P152DRAFT_387830</name>
</gene>
<dbReference type="PROSITE" id="PS50118">
    <property type="entry name" value="HMG_BOX_2"/>
    <property type="match status" value="1"/>
</dbReference>
<organism evidence="8">
    <name type="scientific">Eremomyces bilateralis CBS 781.70</name>
    <dbReference type="NCBI Taxonomy" id="1392243"/>
    <lineage>
        <taxon>Eukaryota</taxon>
        <taxon>Fungi</taxon>
        <taxon>Dikarya</taxon>
        <taxon>Ascomycota</taxon>
        <taxon>Pezizomycotina</taxon>
        <taxon>Dothideomycetes</taxon>
        <taxon>Dothideomycetes incertae sedis</taxon>
        <taxon>Eremomycetales</taxon>
        <taxon>Eremomycetaceae</taxon>
        <taxon>Eremomyces</taxon>
    </lineage>
</organism>
<evidence type="ECO:0000256" key="1">
    <source>
        <dbReference type="ARBA" id="ARBA00004123"/>
    </source>
</evidence>
<proteinExistence type="predicted"/>
<reference evidence="10" key="2">
    <citation type="submission" date="2020-04" db="EMBL/GenBank/DDBJ databases">
        <authorList>
            <consortium name="NCBI Genome Project"/>
        </authorList>
    </citation>
    <scope>NUCLEOTIDE SEQUENCE</scope>
    <source>
        <strain evidence="10">CBS 781.70</strain>
    </source>
</reference>
<keyword evidence="5 6" id="KW-0539">Nucleus</keyword>
<dbReference type="Pfam" id="PF00505">
    <property type="entry name" value="HMG_box"/>
    <property type="match status" value="1"/>
</dbReference>
<dbReference type="EMBL" id="ML975149">
    <property type="protein sequence ID" value="KAF1817369.1"/>
    <property type="molecule type" value="Genomic_DNA"/>
</dbReference>
<reference evidence="8 10" key="1">
    <citation type="submission" date="2020-01" db="EMBL/GenBank/DDBJ databases">
        <authorList>
            <consortium name="DOE Joint Genome Institute"/>
            <person name="Haridas S."/>
            <person name="Albert R."/>
            <person name="Binder M."/>
            <person name="Bloem J."/>
            <person name="Labutti K."/>
            <person name="Salamov A."/>
            <person name="Andreopoulos B."/>
            <person name="Baker S.E."/>
            <person name="Barry K."/>
            <person name="Bills G."/>
            <person name="Bluhm B.H."/>
            <person name="Cannon C."/>
            <person name="Castanera R."/>
            <person name="Culley D.E."/>
            <person name="Daum C."/>
            <person name="Ezra D."/>
            <person name="Gonzalez J.B."/>
            <person name="Henrissat B."/>
            <person name="Kuo A."/>
            <person name="Liang C."/>
            <person name="Lipzen A."/>
            <person name="Lutzoni F."/>
            <person name="Magnuson J."/>
            <person name="Mondo S."/>
            <person name="Nolan M."/>
            <person name="Ohm R."/>
            <person name="Pangilinan J."/>
            <person name="Park H.-J."/>
            <person name="Ramirez L."/>
            <person name="Alfaro M."/>
            <person name="Sun H."/>
            <person name="Tritt A."/>
            <person name="Yoshinaga Y."/>
            <person name="Zwiers L.-H."/>
            <person name="Turgeon B.G."/>
            <person name="Goodwin S.B."/>
            <person name="Spatafora J.W."/>
            <person name="Crous P.W."/>
            <person name="Grigoriev I.V."/>
        </authorList>
    </citation>
    <scope>NUCLEOTIDE SEQUENCE</scope>
    <source>
        <strain evidence="8 10">CBS 781.70</strain>
    </source>
</reference>
<protein>
    <recommendedName>
        <fullName evidence="7">HMG box domain-containing protein</fullName>
    </recommendedName>
</protein>
<dbReference type="InterPro" id="IPR009071">
    <property type="entry name" value="HMG_box_dom"/>
</dbReference>
<dbReference type="Gene3D" id="1.10.30.10">
    <property type="entry name" value="High mobility group box domain"/>
    <property type="match status" value="1"/>
</dbReference>
<evidence type="ECO:0000256" key="5">
    <source>
        <dbReference type="ARBA" id="ARBA00023242"/>
    </source>
</evidence>
<accession>A0A6G1GHL9</accession>
<dbReference type="GO" id="GO:0000978">
    <property type="term" value="F:RNA polymerase II cis-regulatory region sequence-specific DNA binding"/>
    <property type="evidence" value="ECO:0007669"/>
    <property type="project" value="TreeGrafter"/>
</dbReference>
<evidence type="ECO:0000259" key="7">
    <source>
        <dbReference type="PROSITE" id="PS50118"/>
    </source>
</evidence>
<evidence type="ECO:0000313" key="9">
    <source>
        <dbReference type="Proteomes" id="UP000504638"/>
    </source>
</evidence>
<dbReference type="SMART" id="SM00398">
    <property type="entry name" value="HMG"/>
    <property type="match status" value="1"/>
</dbReference>
<evidence type="ECO:0000256" key="3">
    <source>
        <dbReference type="ARBA" id="ARBA00023125"/>
    </source>
</evidence>
<dbReference type="InterPro" id="IPR036910">
    <property type="entry name" value="HMG_box_dom_sf"/>
</dbReference>
<keyword evidence="9" id="KW-1185">Reference proteome</keyword>
<dbReference type="Proteomes" id="UP000504638">
    <property type="component" value="Unplaced"/>
</dbReference>
<dbReference type="InterPro" id="IPR050917">
    <property type="entry name" value="SOX_TF"/>
</dbReference>
<dbReference type="SUPFAM" id="SSF47095">
    <property type="entry name" value="HMG-box"/>
    <property type="match status" value="1"/>
</dbReference>
<dbReference type="GeneID" id="54416467"/>
<evidence type="ECO:0000256" key="4">
    <source>
        <dbReference type="ARBA" id="ARBA00023163"/>
    </source>
</evidence>
<dbReference type="PANTHER" id="PTHR45803:SF5">
    <property type="entry name" value="SOX100B"/>
    <property type="match status" value="1"/>
</dbReference>
<dbReference type="OrthoDB" id="2307332at2759"/>
<keyword evidence="4" id="KW-0804">Transcription</keyword>
<feature type="domain" description="HMG box" evidence="7">
    <location>
        <begin position="31"/>
        <end position="99"/>
    </location>
</feature>
<feature type="non-terminal residue" evidence="8">
    <location>
        <position position="112"/>
    </location>
</feature>
<dbReference type="GO" id="GO:0005634">
    <property type="term" value="C:nucleus"/>
    <property type="evidence" value="ECO:0007669"/>
    <property type="project" value="UniProtKB-SubCell"/>
</dbReference>
<sequence length="112" mass="13252">MAHLPLRDIEAWVNRSIEERRAEVAKRKGYVARPMNSFMLYRSAFADRTKEWCTQNNHQVVSSISGESWPLEPPEIREQYNEWARIERVNHQNAHPNYKFSPSKAGVNKKRK</sequence>
<dbReference type="AlphaFoldDB" id="A0A6G1GHL9"/>
<evidence type="ECO:0000256" key="2">
    <source>
        <dbReference type="ARBA" id="ARBA00023015"/>
    </source>
</evidence>
<comment type="subcellular location">
    <subcellularLocation>
        <location evidence="1">Nucleus</location>
    </subcellularLocation>
</comment>
<evidence type="ECO:0000313" key="10">
    <source>
        <dbReference type="RefSeq" id="XP_033539000.1"/>
    </source>
</evidence>